<protein>
    <recommendedName>
        <fullName evidence="4">Cytochrome c/quinol oxidase subunit I</fullName>
    </recommendedName>
</protein>
<comment type="caution">
    <text evidence="2">The sequence shown here is derived from an EMBL/GenBank/DDBJ whole genome shotgun (WGS) entry which is preliminary data.</text>
</comment>
<keyword evidence="1" id="KW-0812">Transmembrane</keyword>
<reference evidence="2 3" key="1">
    <citation type="submission" date="2018-08" db="EMBL/GenBank/DDBJ databases">
        <title>Genomic Encyclopedia of Type Strains, Phase IV (KMG-IV): sequencing the most valuable type-strain genomes for metagenomic binning, comparative biology and taxonomic classification.</title>
        <authorList>
            <person name="Goeker M."/>
        </authorList>
    </citation>
    <scope>NUCLEOTIDE SEQUENCE [LARGE SCALE GENOMIC DNA]</scope>
    <source>
        <strain evidence="2 3">BW863</strain>
    </source>
</reference>
<dbReference type="OrthoDB" id="9808748at2"/>
<keyword evidence="1" id="KW-0472">Membrane</keyword>
<dbReference type="AlphaFoldDB" id="A0A3D9YU74"/>
<accession>A0A3D9YU74</accession>
<evidence type="ECO:0008006" key="4">
    <source>
        <dbReference type="Google" id="ProtNLM"/>
    </source>
</evidence>
<dbReference type="Gene3D" id="1.20.210.10">
    <property type="entry name" value="Cytochrome c oxidase-like, subunit I domain"/>
    <property type="match status" value="1"/>
</dbReference>
<feature type="transmembrane region" description="Helical" evidence="1">
    <location>
        <begin position="98"/>
        <end position="118"/>
    </location>
</feature>
<dbReference type="InterPro" id="IPR036927">
    <property type="entry name" value="Cyt_c_oxase-like_su1_sf"/>
</dbReference>
<feature type="transmembrane region" description="Helical" evidence="1">
    <location>
        <begin position="38"/>
        <end position="55"/>
    </location>
</feature>
<keyword evidence="1" id="KW-1133">Transmembrane helix</keyword>
<evidence type="ECO:0000256" key="1">
    <source>
        <dbReference type="SAM" id="Phobius"/>
    </source>
</evidence>
<name>A0A3D9YU74_9HYPH</name>
<dbReference type="Proteomes" id="UP000256900">
    <property type="component" value="Unassembled WGS sequence"/>
</dbReference>
<proteinExistence type="predicted"/>
<sequence>MKASSLSFLAAVIAAAAGMVWGLIMGISENHATMPAHAHLNLLGWVSLFLIGIFYHLHPALDQSRIALIQVCVWIAGTVILTLGVALLTSGIALGNPLAAAGSLIVLAAMLLFGWLVFQRDFFADSARAAAK</sequence>
<evidence type="ECO:0000313" key="2">
    <source>
        <dbReference type="EMBL" id="REF86157.1"/>
    </source>
</evidence>
<gene>
    <name evidence="2" type="ORF">DES32_2202</name>
</gene>
<dbReference type="EMBL" id="QUMO01000003">
    <property type="protein sequence ID" value="REF86157.1"/>
    <property type="molecule type" value="Genomic_DNA"/>
</dbReference>
<organism evidence="2 3">
    <name type="scientific">Methylovirgula ligni</name>
    <dbReference type="NCBI Taxonomy" id="569860"/>
    <lineage>
        <taxon>Bacteria</taxon>
        <taxon>Pseudomonadati</taxon>
        <taxon>Pseudomonadota</taxon>
        <taxon>Alphaproteobacteria</taxon>
        <taxon>Hyphomicrobiales</taxon>
        <taxon>Beijerinckiaceae</taxon>
        <taxon>Methylovirgula</taxon>
    </lineage>
</organism>
<keyword evidence="3" id="KW-1185">Reference proteome</keyword>
<dbReference type="SUPFAM" id="SSF81442">
    <property type="entry name" value="Cytochrome c oxidase subunit I-like"/>
    <property type="match status" value="1"/>
</dbReference>
<evidence type="ECO:0000313" key="3">
    <source>
        <dbReference type="Proteomes" id="UP000256900"/>
    </source>
</evidence>
<feature type="transmembrane region" description="Helical" evidence="1">
    <location>
        <begin position="67"/>
        <end position="92"/>
    </location>
</feature>
<dbReference type="RefSeq" id="WP_115836724.1">
    <property type="nucleotide sequence ID" value="NZ_CP025086.1"/>
</dbReference>